<name>A0A0E3RYG0_METMZ</name>
<keyword evidence="3" id="KW-0732">Signal</keyword>
<dbReference type="GeneID" id="24882678"/>
<proteinExistence type="inferred from homology"/>
<feature type="transmembrane region" description="Helical" evidence="4">
    <location>
        <begin position="40"/>
        <end position="59"/>
    </location>
</feature>
<dbReference type="PANTHER" id="PTHR30290:SF9">
    <property type="entry name" value="OLIGOPEPTIDE-BINDING PROTEIN APPA"/>
    <property type="match status" value="1"/>
</dbReference>
<keyword evidence="4" id="KW-0472">Membrane</keyword>
<comment type="similarity">
    <text evidence="1">Belongs to the bacterial solute-binding protein 5 family.</text>
</comment>
<dbReference type="KEGG" id="mmac:MSMAC_2671"/>
<dbReference type="RefSeq" id="WP_155395607.1">
    <property type="nucleotide sequence ID" value="NZ_CP009514.1"/>
</dbReference>
<dbReference type="PATRIC" id="fig|1434113.4.peg.3351"/>
<evidence type="ECO:0000313" key="7">
    <source>
        <dbReference type="Proteomes" id="UP000033071"/>
    </source>
</evidence>
<reference evidence="6 7" key="1">
    <citation type="submission" date="2014-07" db="EMBL/GenBank/DDBJ databases">
        <title>Methanogenic archaea and the global carbon cycle.</title>
        <authorList>
            <person name="Henriksen J.R."/>
            <person name="Luke J."/>
            <person name="Reinhart S."/>
            <person name="Benedict M.N."/>
            <person name="Youngblut N.D."/>
            <person name="Metcalf M.E."/>
            <person name="Whitaker R.J."/>
            <person name="Metcalf W.W."/>
        </authorList>
    </citation>
    <scope>NUCLEOTIDE SEQUENCE [LARGE SCALE GENOMIC DNA]</scope>
    <source>
        <strain evidence="6 7">C16</strain>
    </source>
</reference>
<evidence type="ECO:0000256" key="3">
    <source>
        <dbReference type="ARBA" id="ARBA00022729"/>
    </source>
</evidence>
<dbReference type="Gene3D" id="3.40.190.10">
    <property type="entry name" value="Periplasmic binding protein-like II"/>
    <property type="match status" value="1"/>
</dbReference>
<dbReference type="Pfam" id="PF00496">
    <property type="entry name" value="SBP_bac_5"/>
    <property type="match status" value="1"/>
</dbReference>
<dbReference type="AlphaFoldDB" id="A0A0E3RYG0"/>
<feature type="domain" description="Solute-binding protein family 5" evidence="5">
    <location>
        <begin position="137"/>
        <end position="493"/>
    </location>
</feature>
<evidence type="ECO:0000313" key="6">
    <source>
        <dbReference type="EMBL" id="AKB72561.1"/>
    </source>
</evidence>
<keyword evidence="4" id="KW-0812">Transmembrane</keyword>
<evidence type="ECO:0000256" key="1">
    <source>
        <dbReference type="ARBA" id="ARBA00005695"/>
    </source>
</evidence>
<keyword evidence="4" id="KW-1133">Transmembrane helix</keyword>
<gene>
    <name evidence="6" type="ORF">MSMAC_2671</name>
</gene>
<sequence length="592" mass="64696">MHGNIKHFTTGKNRLRNIVKVIPDFDKNRGGVLIKKNQQYLLIGSIIIIIAAFVVINSMSSPAADSESVEPNFRAAGQMGSQGSEGLNSRASDELVVAVGTHGGEPEAGFDPITGWGNSREPLVQSTLFKRDSKANLINDLATDYTVSNDRLKWTVKIRSDVKFHDGMPLTAKDVAFTFNTAANAGGSIDLSVLEKATAVDDYTVEFKLNDPQSTFINKLVALGIVPEHAYNVETYGSNPVGSGPYKFVQWDKGQQVIFEANPDYYGQEPYFKKLTMLFMGSDSAFAAAKAGQVNLAEIPASYANQEVDGMKIISLDSIDARGISFPMNPNAGEKTENGYAIGNDVTSDPAIRKALNIGIDRQALIEGALNGQGKEEFTGVDKLPWGNKEAVFEDGDIEGAKKILSEGGWTDTDGDGIVEKNELKAEFTLLYPANAQERQALAVSVSEEAKKLGINIKVEGKSWDEIYSLCYSTPNVWGYGSLDPTDIYLRYYSKSYDPSTQNNVIMYNNSAVDSYLRTAITSPDQETANKNWQLAAWDGTTGFSAKGDASWMWMATINYVYIMDEDLDIGAPKIQPHGADIFGSILEWKRA</sequence>
<dbReference type="CDD" id="cd08518">
    <property type="entry name" value="PBP2_NikA_DppA_OppA_like_19"/>
    <property type="match status" value="1"/>
</dbReference>
<evidence type="ECO:0000256" key="2">
    <source>
        <dbReference type="ARBA" id="ARBA00022448"/>
    </source>
</evidence>
<dbReference type="InterPro" id="IPR039424">
    <property type="entry name" value="SBP_5"/>
</dbReference>
<dbReference type="GO" id="GO:0015833">
    <property type="term" value="P:peptide transport"/>
    <property type="evidence" value="ECO:0007669"/>
    <property type="project" value="TreeGrafter"/>
</dbReference>
<evidence type="ECO:0000256" key="4">
    <source>
        <dbReference type="SAM" id="Phobius"/>
    </source>
</evidence>
<protein>
    <submittedName>
        <fullName evidence="6">Dipeptide-binding ABC transporter, periplasmic substrate-binding component</fullName>
    </submittedName>
</protein>
<accession>A0A0E3RYG0</accession>
<dbReference type="PANTHER" id="PTHR30290">
    <property type="entry name" value="PERIPLASMIC BINDING COMPONENT OF ABC TRANSPORTER"/>
    <property type="match status" value="1"/>
</dbReference>
<organism evidence="6 7">
    <name type="scientific">Methanosarcina mazei C16</name>
    <dbReference type="NCBI Taxonomy" id="1434113"/>
    <lineage>
        <taxon>Archaea</taxon>
        <taxon>Methanobacteriati</taxon>
        <taxon>Methanobacteriota</taxon>
        <taxon>Stenosarchaea group</taxon>
        <taxon>Methanomicrobia</taxon>
        <taxon>Methanosarcinales</taxon>
        <taxon>Methanosarcinaceae</taxon>
        <taxon>Methanosarcina</taxon>
    </lineage>
</organism>
<dbReference type="Proteomes" id="UP000033071">
    <property type="component" value="Chromosome"/>
</dbReference>
<dbReference type="PROSITE" id="PS00018">
    <property type="entry name" value="EF_HAND_1"/>
    <property type="match status" value="1"/>
</dbReference>
<dbReference type="EMBL" id="CP009514">
    <property type="protein sequence ID" value="AKB72561.1"/>
    <property type="molecule type" value="Genomic_DNA"/>
</dbReference>
<dbReference type="Gene3D" id="3.10.105.10">
    <property type="entry name" value="Dipeptide-binding Protein, Domain 3"/>
    <property type="match status" value="1"/>
</dbReference>
<dbReference type="GO" id="GO:1904680">
    <property type="term" value="F:peptide transmembrane transporter activity"/>
    <property type="evidence" value="ECO:0007669"/>
    <property type="project" value="TreeGrafter"/>
</dbReference>
<evidence type="ECO:0000259" key="5">
    <source>
        <dbReference type="Pfam" id="PF00496"/>
    </source>
</evidence>
<dbReference type="InterPro" id="IPR018247">
    <property type="entry name" value="EF_Hand_1_Ca_BS"/>
</dbReference>
<dbReference type="SUPFAM" id="SSF53850">
    <property type="entry name" value="Periplasmic binding protein-like II"/>
    <property type="match status" value="1"/>
</dbReference>
<dbReference type="HOGENOM" id="CLU_017028_8_5_2"/>
<keyword evidence="2" id="KW-0813">Transport</keyword>
<dbReference type="InterPro" id="IPR000914">
    <property type="entry name" value="SBP_5_dom"/>
</dbReference>